<comment type="caution">
    <text evidence="3">The sequence shown here is derived from an EMBL/GenBank/DDBJ whole genome shotgun (WGS) entry which is preliminary data.</text>
</comment>
<sequence length="302" mass="34266">MARRISPSQFRSKLRQAESRLRQAQNQQKQALRRLEQDVRRHQQKRKAAIDAYNREVRAYNARVEKNRQKINNALRQLQSRPTTTHTSTFTIVRSSAVRLNETYTRLERQNPYDDGDPGFHLGLELPQQENANNLALANALAGEPVEEEGDEEDLQNTTIGDQLAQISADLHDRWHGALFALNPRNPDAARHFCTSVREIFTQILHARAPDDAVLAAAPDCQKDNNGRPTRRARIYHLLRAKNLASAELVEFVDEDIENVIELFGLFNKGTHGKAGALGLSVLLNMKRRVEDAIIFVTRIAA</sequence>
<dbReference type="Proteomes" id="UP000646579">
    <property type="component" value="Unassembled WGS sequence"/>
</dbReference>
<evidence type="ECO:0000256" key="1">
    <source>
        <dbReference type="SAM" id="Coils"/>
    </source>
</evidence>
<feature type="coiled-coil region" evidence="1">
    <location>
        <begin position="14"/>
        <end position="81"/>
    </location>
</feature>
<evidence type="ECO:0000259" key="2">
    <source>
        <dbReference type="Pfam" id="PF18165"/>
    </source>
</evidence>
<evidence type="ECO:0000313" key="4">
    <source>
        <dbReference type="Proteomes" id="UP000646579"/>
    </source>
</evidence>
<dbReference type="InterPro" id="IPR040556">
    <property type="entry name" value="pP_pnuc_1"/>
</dbReference>
<keyword evidence="1" id="KW-0175">Coiled coil</keyword>
<dbReference type="AlphaFoldDB" id="A0A918S1X5"/>
<dbReference type="RefSeq" id="WP_189424791.1">
    <property type="nucleotide sequence ID" value="NZ_BMZE01000002.1"/>
</dbReference>
<dbReference type="Pfam" id="PF18165">
    <property type="entry name" value="pP_pnuc_1"/>
    <property type="match status" value="1"/>
</dbReference>
<gene>
    <name evidence="3" type="ORF">GCM10007989_14340</name>
</gene>
<protein>
    <recommendedName>
        <fullName evidence="2">Predicted pPIWI-associating nuclease domain-containing protein</fullName>
    </recommendedName>
</protein>
<dbReference type="EMBL" id="BMZE01000002">
    <property type="protein sequence ID" value="GHA20418.1"/>
    <property type="molecule type" value="Genomic_DNA"/>
</dbReference>
<accession>A0A918S1X5</accession>
<feature type="domain" description="Predicted pPIWI-associating nuclease" evidence="2">
    <location>
        <begin position="165"/>
        <end position="294"/>
    </location>
</feature>
<keyword evidence="4" id="KW-1185">Reference proteome</keyword>
<proteinExistence type="predicted"/>
<reference evidence="3" key="1">
    <citation type="journal article" date="2014" name="Int. J. Syst. Evol. Microbiol.">
        <title>Complete genome sequence of Corynebacterium casei LMG S-19264T (=DSM 44701T), isolated from a smear-ripened cheese.</title>
        <authorList>
            <consortium name="US DOE Joint Genome Institute (JGI-PGF)"/>
            <person name="Walter F."/>
            <person name="Albersmeier A."/>
            <person name="Kalinowski J."/>
            <person name="Ruckert C."/>
        </authorList>
    </citation>
    <scope>NUCLEOTIDE SEQUENCE</scope>
    <source>
        <strain evidence="3">KCTC 32437</strain>
    </source>
</reference>
<evidence type="ECO:0000313" key="3">
    <source>
        <dbReference type="EMBL" id="GHA20418.1"/>
    </source>
</evidence>
<reference evidence="3" key="2">
    <citation type="submission" date="2020-09" db="EMBL/GenBank/DDBJ databases">
        <authorList>
            <person name="Sun Q."/>
            <person name="Kim S."/>
        </authorList>
    </citation>
    <scope>NUCLEOTIDE SEQUENCE</scope>
    <source>
        <strain evidence="3">KCTC 32437</strain>
    </source>
</reference>
<name>A0A918S1X5_9HYPH</name>
<organism evidence="3 4">
    <name type="scientific">Devosia pacifica</name>
    <dbReference type="NCBI Taxonomy" id="1335967"/>
    <lineage>
        <taxon>Bacteria</taxon>
        <taxon>Pseudomonadati</taxon>
        <taxon>Pseudomonadota</taxon>
        <taxon>Alphaproteobacteria</taxon>
        <taxon>Hyphomicrobiales</taxon>
        <taxon>Devosiaceae</taxon>
        <taxon>Devosia</taxon>
    </lineage>
</organism>